<comment type="caution">
    <text evidence="1">The sequence shown here is derived from an EMBL/GenBank/DDBJ whole genome shotgun (WGS) entry which is preliminary data.</text>
</comment>
<keyword evidence="2" id="KW-1185">Reference proteome</keyword>
<protein>
    <submittedName>
        <fullName evidence="1">Uncharacterized protein</fullName>
    </submittedName>
</protein>
<proteinExistence type="predicted"/>
<organism evidence="1 2">
    <name type="scientific">Portunus trituberculatus</name>
    <name type="common">Swimming crab</name>
    <name type="synonym">Neptunus trituberculatus</name>
    <dbReference type="NCBI Taxonomy" id="210409"/>
    <lineage>
        <taxon>Eukaryota</taxon>
        <taxon>Metazoa</taxon>
        <taxon>Ecdysozoa</taxon>
        <taxon>Arthropoda</taxon>
        <taxon>Crustacea</taxon>
        <taxon>Multicrustacea</taxon>
        <taxon>Malacostraca</taxon>
        <taxon>Eumalacostraca</taxon>
        <taxon>Eucarida</taxon>
        <taxon>Decapoda</taxon>
        <taxon>Pleocyemata</taxon>
        <taxon>Brachyura</taxon>
        <taxon>Eubrachyura</taxon>
        <taxon>Portunoidea</taxon>
        <taxon>Portunidae</taxon>
        <taxon>Portuninae</taxon>
        <taxon>Portunus</taxon>
    </lineage>
</organism>
<dbReference type="EMBL" id="VSRR010094500">
    <property type="protein sequence ID" value="MPC93329.1"/>
    <property type="molecule type" value="Genomic_DNA"/>
</dbReference>
<gene>
    <name evidence="1" type="ORF">E2C01_088453</name>
</gene>
<reference evidence="1 2" key="1">
    <citation type="submission" date="2019-05" db="EMBL/GenBank/DDBJ databases">
        <title>Another draft genome of Portunus trituberculatus and its Hox gene families provides insights of decapod evolution.</title>
        <authorList>
            <person name="Jeong J.-H."/>
            <person name="Song I."/>
            <person name="Kim S."/>
            <person name="Choi T."/>
            <person name="Kim D."/>
            <person name="Ryu S."/>
            <person name="Kim W."/>
        </authorList>
    </citation>
    <scope>NUCLEOTIDE SEQUENCE [LARGE SCALE GENOMIC DNA]</scope>
    <source>
        <tissue evidence="1">Muscle</tissue>
    </source>
</reference>
<name>A0A5B7JEI7_PORTR</name>
<evidence type="ECO:0000313" key="1">
    <source>
        <dbReference type="EMBL" id="MPC93329.1"/>
    </source>
</evidence>
<accession>A0A5B7JEI7</accession>
<dbReference type="AlphaFoldDB" id="A0A5B7JEI7"/>
<dbReference type="Proteomes" id="UP000324222">
    <property type="component" value="Unassembled WGS sequence"/>
</dbReference>
<sequence length="45" mass="5040">MSPQSLVPARVCLACRDEGVPRMAQVSRGQERSEGTLTFVIFTWE</sequence>
<evidence type="ECO:0000313" key="2">
    <source>
        <dbReference type="Proteomes" id="UP000324222"/>
    </source>
</evidence>